<keyword evidence="3 7" id="KW-0812">Transmembrane</keyword>
<keyword evidence="4 7" id="KW-1133">Transmembrane helix</keyword>
<name>A0A8B3RJT9_BIFAN</name>
<dbReference type="GO" id="GO:0022857">
    <property type="term" value="F:transmembrane transporter activity"/>
    <property type="evidence" value="ECO:0007669"/>
    <property type="project" value="TreeGrafter"/>
</dbReference>
<sequence>MRGPASRAAVALMRRWRRNLFSLCAVLFCAATFVTLQGITLGTSERTAQRFVAMETGVITATLPAASWERAEQEVIDQVVGIPHVENAGTLVMGDQVPKSVTAGSWGMRLSTNVAIGTMNGLHARGAQLRSGLPLADDDINAVLLGERVARELGIGDGQSGHEIAVDGVPMRVAGIIEDAPHQSALATSIVMTPATARRVDLLPSLRVVQIGVEQGTANQVAQHLPMALAPEQPQAVSLKLPADPRSLRESLMADAEQTTLIITVVMVVVSIFTVVNTMQIAITERRREIGISLGLGMPAWHIALQFLLEAMLLGLCGGLVGMTLGSLIAATIAMCMGWQFMLPWSVAFVPFAGAIVGAVGALVPAVQATRINPAELLRSN</sequence>
<feature type="domain" description="ABC3 transporter permease C-terminal" evidence="8">
    <location>
        <begin position="262"/>
        <end position="374"/>
    </location>
</feature>
<evidence type="ECO:0000256" key="5">
    <source>
        <dbReference type="ARBA" id="ARBA00023136"/>
    </source>
</evidence>
<evidence type="ECO:0000313" key="11">
    <source>
        <dbReference type="Proteomes" id="UP000293613"/>
    </source>
</evidence>
<dbReference type="InterPro" id="IPR050250">
    <property type="entry name" value="Macrolide_Exporter_MacB"/>
</dbReference>
<feature type="transmembrane region" description="Helical" evidence="7">
    <location>
        <begin position="347"/>
        <end position="367"/>
    </location>
</feature>
<evidence type="ECO:0000256" key="7">
    <source>
        <dbReference type="SAM" id="Phobius"/>
    </source>
</evidence>
<dbReference type="Pfam" id="PF12704">
    <property type="entry name" value="MacB_PCD"/>
    <property type="match status" value="1"/>
</dbReference>
<dbReference type="PANTHER" id="PTHR30572">
    <property type="entry name" value="MEMBRANE COMPONENT OF TRANSPORTER-RELATED"/>
    <property type="match status" value="1"/>
</dbReference>
<feature type="transmembrane region" description="Helical" evidence="7">
    <location>
        <begin position="261"/>
        <end position="283"/>
    </location>
</feature>
<gene>
    <name evidence="10" type="ORF">PG2011B_0104</name>
</gene>
<comment type="caution">
    <text evidence="10">The sequence shown here is derived from an EMBL/GenBank/DDBJ whole genome shotgun (WGS) entry which is preliminary data.</text>
</comment>
<reference evidence="10 11" key="1">
    <citation type="journal article" date="2019" name="Appl. Environ. Microbiol.">
        <title>Dissecting the evolutionary development of the Bifidobacterium animalis species through comparative genomics analyses.</title>
        <authorList>
            <person name="Lugli G.A."/>
            <person name="Mancino W."/>
            <person name="Milani C."/>
            <person name="Duranti S."/>
            <person name="Mancabelli L."/>
            <person name="Napoli S."/>
            <person name="Mangifesta M."/>
            <person name="Viappiani A."/>
            <person name="Anzalone R."/>
            <person name="Longhi G."/>
            <person name="van Sinderen D."/>
            <person name="Ventura M."/>
            <person name="Turroni F."/>
        </authorList>
    </citation>
    <scope>NUCLEOTIDE SEQUENCE [LARGE SCALE GENOMIC DNA]</scope>
    <source>
        <strain evidence="10 11">2011B</strain>
    </source>
</reference>
<dbReference type="InterPro" id="IPR003838">
    <property type="entry name" value="ABC3_permease_C"/>
</dbReference>
<feature type="transmembrane region" description="Helical" evidence="7">
    <location>
        <begin position="313"/>
        <end position="335"/>
    </location>
</feature>
<evidence type="ECO:0000256" key="1">
    <source>
        <dbReference type="ARBA" id="ARBA00004651"/>
    </source>
</evidence>
<keyword evidence="5 7" id="KW-0472">Membrane</keyword>
<evidence type="ECO:0000256" key="4">
    <source>
        <dbReference type="ARBA" id="ARBA00022989"/>
    </source>
</evidence>
<proteinExistence type="inferred from homology"/>
<evidence type="ECO:0000256" key="3">
    <source>
        <dbReference type="ARBA" id="ARBA00022692"/>
    </source>
</evidence>
<evidence type="ECO:0000259" key="8">
    <source>
        <dbReference type="Pfam" id="PF02687"/>
    </source>
</evidence>
<comment type="subcellular location">
    <subcellularLocation>
        <location evidence="1">Cell membrane</location>
        <topology evidence="1">Multi-pass membrane protein</topology>
    </subcellularLocation>
</comment>
<comment type="similarity">
    <text evidence="6">Belongs to the ABC-4 integral membrane protein family.</text>
</comment>
<organism evidence="10 11">
    <name type="scientific">Bifidobacterium animalis subsp. lactis</name>
    <name type="common">Bifidobacterium lactis</name>
    <dbReference type="NCBI Taxonomy" id="302911"/>
    <lineage>
        <taxon>Bacteria</taxon>
        <taxon>Bacillati</taxon>
        <taxon>Actinomycetota</taxon>
        <taxon>Actinomycetes</taxon>
        <taxon>Bifidobacteriales</taxon>
        <taxon>Bifidobacteriaceae</taxon>
        <taxon>Bifidobacterium</taxon>
    </lineage>
</organism>
<dbReference type="EMBL" id="RSCO01000005">
    <property type="protein sequence ID" value="RYM97853.1"/>
    <property type="molecule type" value="Genomic_DNA"/>
</dbReference>
<evidence type="ECO:0000313" key="10">
    <source>
        <dbReference type="EMBL" id="RYM97853.1"/>
    </source>
</evidence>
<dbReference type="AlphaFoldDB" id="A0A8B3RJT9"/>
<dbReference type="Proteomes" id="UP000293613">
    <property type="component" value="Unassembled WGS sequence"/>
</dbReference>
<feature type="domain" description="MacB-like periplasmic core" evidence="9">
    <location>
        <begin position="23"/>
        <end position="207"/>
    </location>
</feature>
<dbReference type="Pfam" id="PF02687">
    <property type="entry name" value="FtsX"/>
    <property type="match status" value="1"/>
</dbReference>
<evidence type="ECO:0000256" key="6">
    <source>
        <dbReference type="ARBA" id="ARBA00038076"/>
    </source>
</evidence>
<dbReference type="GO" id="GO:0005886">
    <property type="term" value="C:plasma membrane"/>
    <property type="evidence" value="ECO:0007669"/>
    <property type="project" value="UniProtKB-SubCell"/>
</dbReference>
<keyword evidence="2" id="KW-1003">Cell membrane</keyword>
<dbReference type="InterPro" id="IPR025857">
    <property type="entry name" value="MacB_PCD"/>
</dbReference>
<evidence type="ECO:0000256" key="2">
    <source>
        <dbReference type="ARBA" id="ARBA00022475"/>
    </source>
</evidence>
<dbReference type="PANTHER" id="PTHR30572:SF4">
    <property type="entry name" value="ABC TRANSPORTER PERMEASE YTRF"/>
    <property type="match status" value="1"/>
</dbReference>
<accession>A0A8B3RJT9</accession>
<evidence type="ECO:0000259" key="9">
    <source>
        <dbReference type="Pfam" id="PF12704"/>
    </source>
</evidence>
<protein>
    <submittedName>
        <fullName evidence="10">ABC transporter permease</fullName>
    </submittedName>
</protein>